<dbReference type="PANTHER" id="PTHR43130">
    <property type="entry name" value="ARAC-FAMILY TRANSCRIPTIONAL REGULATOR"/>
    <property type="match status" value="1"/>
</dbReference>
<dbReference type="CDD" id="cd03139">
    <property type="entry name" value="GATase1_PfpI_2"/>
    <property type="match status" value="1"/>
</dbReference>
<dbReference type="EMBL" id="VISQ01000001">
    <property type="protein sequence ID" value="TVZ67933.1"/>
    <property type="molecule type" value="Genomic_DNA"/>
</dbReference>
<reference evidence="2" key="2">
    <citation type="submission" date="2019-08" db="EMBL/GenBank/DDBJ databases">
        <title>Investigation of anaerobic lignin degradation for improved lignocellulosic biofuels.</title>
        <authorList>
            <person name="Deangelis K.PhD."/>
        </authorList>
    </citation>
    <scope>NUCLEOTIDE SEQUENCE [LARGE SCALE GENOMIC DNA]</scope>
    <source>
        <strain evidence="2">128R</strain>
    </source>
</reference>
<protein>
    <submittedName>
        <fullName evidence="2">Transcriptional regulator GlxA family with amidase domain</fullName>
    </submittedName>
</protein>
<organism evidence="2">
    <name type="scientific">Serratia fonticola</name>
    <dbReference type="NCBI Taxonomy" id="47917"/>
    <lineage>
        <taxon>Bacteria</taxon>
        <taxon>Pseudomonadati</taxon>
        <taxon>Pseudomonadota</taxon>
        <taxon>Gammaproteobacteria</taxon>
        <taxon>Enterobacterales</taxon>
        <taxon>Yersiniaceae</taxon>
        <taxon>Serratia</taxon>
    </lineage>
</organism>
<dbReference type="InterPro" id="IPR002818">
    <property type="entry name" value="DJ-1/PfpI"/>
</dbReference>
<dbReference type="AlphaFoldDB" id="A0A542D5W4"/>
<dbReference type="PANTHER" id="PTHR43130:SF2">
    <property type="entry name" value="DJ-1_PFPI DOMAIN-CONTAINING PROTEIN"/>
    <property type="match status" value="1"/>
</dbReference>
<dbReference type="OrthoDB" id="9803764at2"/>
<name>A0A542D5W4_SERFO</name>
<dbReference type="InterPro" id="IPR052158">
    <property type="entry name" value="INH-QAR"/>
</dbReference>
<sequence>MTETLVIVFPLYQGVTPLDFTGPHQFLSRLSDAEVIVASVGGEAVNADGLHFAGLQPLEHIERCDVLCVPGGSGCTQAMQDARYLAQIRRLAAEARYLTSVCTGSLILAAAGLLRGRHATCHWSMRDSLALFGAIPCNERVVRDGHIISGGGVTAGIDFALTLIAELRGEETAQAIQLGMEYAPAPPFKGGTLELTPAAVVQQVQAAMAENLQRRQALVAHIATQFQEQGEKSSGLPEANPP</sequence>
<accession>A0A542D5W4</accession>
<evidence type="ECO:0000313" key="2">
    <source>
        <dbReference type="EMBL" id="TVZ67933.1"/>
    </source>
</evidence>
<dbReference type="GO" id="GO:0006355">
    <property type="term" value="P:regulation of DNA-templated transcription"/>
    <property type="evidence" value="ECO:0007669"/>
    <property type="project" value="TreeGrafter"/>
</dbReference>
<dbReference type="Pfam" id="PF01965">
    <property type="entry name" value="DJ-1_PfpI"/>
    <property type="match status" value="1"/>
</dbReference>
<proteinExistence type="predicted"/>
<dbReference type="SUPFAM" id="SSF52317">
    <property type="entry name" value="Class I glutamine amidotransferase-like"/>
    <property type="match status" value="1"/>
</dbReference>
<evidence type="ECO:0000259" key="1">
    <source>
        <dbReference type="Pfam" id="PF01965"/>
    </source>
</evidence>
<gene>
    <name evidence="2" type="ORF">FHU10_0332</name>
</gene>
<reference evidence="2" key="1">
    <citation type="submission" date="2019-06" db="EMBL/GenBank/DDBJ databases">
        <authorList>
            <person name="Deangelis K."/>
            <person name="Huntemann M."/>
            <person name="Clum A."/>
            <person name="Pillay M."/>
            <person name="Palaniappan K."/>
            <person name="Varghese N."/>
            <person name="Mikhailova N."/>
            <person name="Stamatis D."/>
            <person name="Reddy T."/>
            <person name="Daum C."/>
            <person name="Shapiro N."/>
            <person name="Ivanova N."/>
            <person name="Kyrpides N."/>
            <person name="Woyke T."/>
        </authorList>
    </citation>
    <scope>NUCLEOTIDE SEQUENCE [LARGE SCALE GENOMIC DNA]</scope>
    <source>
        <strain evidence="2">128R</strain>
    </source>
</reference>
<feature type="domain" description="DJ-1/PfpI" evidence="1">
    <location>
        <begin position="7"/>
        <end position="165"/>
    </location>
</feature>
<dbReference type="Gene3D" id="3.40.50.880">
    <property type="match status" value="1"/>
</dbReference>
<comment type="caution">
    <text evidence="2">The sequence shown here is derived from an EMBL/GenBank/DDBJ whole genome shotgun (WGS) entry which is preliminary data.</text>
</comment>
<dbReference type="InterPro" id="IPR029062">
    <property type="entry name" value="Class_I_gatase-like"/>
</dbReference>